<protein>
    <recommendedName>
        <fullName evidence="3">SnoaL-like domain</fullName>
    </recommendedName>
</protein>
<evidence type="ECO:0000313" key="2">
    <source>
        <dbReference type="Proteomes" id="UP000255236"/>
    </source>
</evidence>
<proteinExistence type="predicted"/>
<keyword evidence="2" id="KW-1185">Reference proteome</keyword>
<organism evidence="1 2">
    <name type="scientific">Streptococcus milleri</name>
    <dbReference type="NCBI Taxonomy" id="33040"/>
    <lineage>
        <taxon>Bacteria</taxon>
        <taxon>Bacillati</taxon>
        <taxon>Bacillota</taxon>
        <taxon>Bacilli</taxon>
        <taxon>Lactobacillales</taxon>
        <taxon>Streptococcaceae</taxon>
        <taxon>Streptococcus</taxon>
    </lineage>
</organism>
<accession>A0A380L2C9</accession>
<dbReference type="RefSeq" id="WP_167547241.1">
    <property type="nucleotide sequence ID" value="NZ_UHFT01000001.1"/>
</dbReference>
<name>A0A380L2C9_9STRE</name>
<dbReference type="InterPro" id="IPR032710">
    <property type="entry name" value="NTF2-like_dom_sf"/>
</dbReference>
<reference evidence="1" key="1">
    <citation type="submission" date="2018-06" db="EMBL/GenBank/DDBJ databases">
        <authorList>
            <consortium name="Pathogen Informatics"/>
            <person name="Doyle S."/>
        </authorList>
    </citation>
    <scope>NUCLEOTIDE SEQUENCE [LARGE SCALE GENOMIC DNA]</scope>
    <source>
        <strain evidence="1">NCTC11063</strain>
    </source>
</reference>
<gene>
    <name evidence="1" type="ORF">NCTC11063_00989</name>
</gene>
<dbReference type="Gene3D" id="3.10.450.50">
    <property type="match status" value="1"/>
</dbReference>
<dbReference type="SUPFAM" id="SSF54427">
    <property type="entry name" value="NTF2-like"/>
    <property type="match status" value="1"/>
</dbReference>
<comment type="caution">
    <text evidence="1">The sequence shown here is derived from an EMBL/GenBank/DDBJ whole genome shotgun (WGS) entry which is preliminary data.</text>
</comment>
<sequence>MTNLETLTLFFRAENQRDWKTCQKFLHTKIIWELHEQKVSIIHGIEDYLYKIQQAYRHNTVQFSRLHTFSTDENRIVTILKNDFSQLSCDIFEFENGLIVREYKYLL</sequence>
<evidence type="ECO:0000313" key="1">
    <source>
        <dbReference type="EMBL" id="SUN80286.1"/>
    </source>
</evidence>
<dbReference type="EMBL" id="UHFT01000001">
    <property type="protein sequence ID" value="SUN80286.1"/>
    <property type="molecule type" value="Genomic_DNA"/>
</dbReference>
<dbReference type="AlphaFoldDB" id="A0A380L2C9"/>
<evidence type="ECO:0008006" key="3">
    <source>
        <dbReference type="Google" id="ProtNLM"/>
    </source>
</evidence>
<dbReference type="Proteomes" id="UP000255236">
    <property type="component" value="Unassembled WGS sequence"/>
</dbReference>